<dbReference type="Proteomes" id="UP000235005">
    <property type="component" value="Unassembled WGS sequence"/>
</dbReference>
<dbReference type="PROSITE" id="PS51354">
    <property type="entry name" value="GLUTAREDOXIN_2"/>
    <property type="match status" value="1"/>
</dbReference>
<dbReference type="InterPro" id="IPR036249">
    <property type="entry name" value="Thioredoxin-like_sf"/>
</dbReference>
<dbReference type="SFLD" id="SFLDG01202">
    <property type="entry name" value="SUF2.2"/>
    <property type="match status" value="1"/>
</dbReference>
<dbReference type="SFLD" id="SFLDG01181">
    <property type="entry name" value="SUF2"/>
    <property type="match status" value="1"/>
</dbReference>
<protein>
    <submittedName>
        <fullName evidence="2">Glutathione S-transferase</fullName>
    </submittedName>
</protein>
<dbReference type="OrthoDB" id="9793736at2"/>
<keyword evidence="2" id="KW-0808">Transferase</keyword>
<feature type="domain" description="GST N-terminal" evidence="1">
    <location>
        <begin position="31"/>
        <end position="113"/>
    </location>
</feature>
<dbReference type="PROSITE" id="PS50404">
    <property type="entry name" value="GST_NTER"/>
    <property type="match status" value="2"/>
</dbReference>
<dbReference type="Pfam" id="PF13417">
    <property type="entry name" value="GST_N_3"/>
    <property type="match status" value="2"/>
</dbReference>
<dbReference type="GO" id="GO:0016740">
    <property type="term" value="F:transferase activity"/>
    <property type="evidence" value="ECO:0007669"/>
    <property type="project" value="UniProtKB-KW"/>
</dbReference>
<dbReference type="Gene3D" id="3.40.30.10">
    <property type="entry name" value="Glutaredoxin"/>
    <property type="match status" value="2"/>
</dbReference>
<accession>A0A2N5X3B7</accession>
<organism evidence="2 3">
    <name type="scientific">Pseudohalioglobus lutimaris</name>
    <dbReference type="NCBI Taxonomy" id="1737061"/>
    <lineage>
        <taxon>Bacteria</taxon>
        <taxon>Pseudomonadati</taxon>
        <taxon>Pseudomonadota</taxon>
        <taxon>Gammaproteobacteria</taxon>
        <taxon>Cellvibrionales</taxon>
        <taxon>Halieaceae</taxon>
        <taxon>Pseudohalioglobus</taxon>
    </lineage>
</organism>
<evidence type="ECO:0000259" key="1">
    <source>
        <dbReference type="PROSITE" id="PS50404"/>
    </source>
</evidence>
<comment type="caution">
    <text evidence="2">The sequence shown here is derived from an EMBL/GenBank/DDBJ whole genome shotgun (WGS) entry which is preliminary data.</text>
</comment>
<proteinExistence type="predicted"/>
<name>A0A2N5X3B7_9GAMM</name>
<dbReference type="PROSITE" id="PS00195">
    <property type="entry name" value="GLUTAREDOXIN_1"/>
    <property type="match status" value="1"/>
</dbReference>
<evidence type="ECO:0000313" key="2">
    <source>
        <dbReference type="EMBL" id="PLW68994.1"/>
    </source>
</evidence>
<dbReference type="InterPro" id="IPR004045">
    <property type="entry name" value="Glutathione_S-Trfase_N"/>
</dbReference>
<feature type="domain" description="GST N-terminal" evidence="1">
    <location>
        <begin position="150"/>
        <end position="252"/>
    </location>
</feature>
<dbReference type="SUPFAM" id="SSF52833">
    <property type="entry name" value="Thioredoxin-like"/>
    <property type="match status" value="2"/>
</dbReference>
<dbReference type="EMBL" id="PKUS01000010">
    <property type="protein sequence ID" value="PLW68994.1"/>
    <property type="molecule type" value="Genomic_DNA"/>
</dbReference>
<dbReference type="SFLD" id="SFLDS00019">
    <property type="entry name" value="Glutathione_Transferase_(cytos"/>
    <property type="match status" value="1"/>
</dbReference>
<gene>
    <name evidence="2" type="ORF">C0039_10270</name>
</gene>
<dbReference type="RefSeq" id="WP_101517998.1">
    <property type="nucleotide sequence ID" value="NZ_PKUS01000010.1"/>
</dbReference>
<dbReference type="InterPro" id="IPR011767">
    <property type="entry name" value="GLR_AS"/>
</dbReference>
<dbReference type="PANTHER" id="PTHR45288">
    <property type="entry name" value="THIOREDOXIN FAMILY PROTEIN"/>
    <property type="match status" value="1"/>
</dbReference>
<dbReference type="InterPro" id="IPR040079">
    <property type="entry name" value="Glutathione_S-Trfase"/>
</dbReference>
<keyword evidence="3" id="KW-1185">Reference proteome</keyword>
<reference evidence="2 3" key="1">
    <citation type="submission" date="2018-01" db="EMBL/GenBank/DDBJ databases">
        <title>The draft genome sequence of Halioglobus lutimaris HF004.</title>
        <authorList>
            <person name="Du Z.-J."/>
            <person name="Shi M.-J."/>
        </authorList>
    </citation>
    <scope>NUCLEOTIDE SEQUENCE [LARGE SCALE GENOMIC DNA]</scope>
    <source>
        <strain evidence="2 3">HF004</strain>
    </source>
</reference>
<dbReference type="AlphaFoldDB" id="A0A2N5X3B7"/>
<dbReference type="PANTHER" id="PTHR45288:SF2">
    <property type="entry name" value="THIOREDOXIN FAMILY PROTEIN"/>
    <property type="match status" value="1"/>
</dbReference>
<sequence length="252" mass="28258">MAFNLAGSLVSTLIRGTNGIQVQRIADKPAELVQLYDIENCPYCRLVREALTELDLDVLILPCPKGGERFRPELEARGGKAQFPYLVDPNTGAELYESLDIIEYLFATYGDGKPPLKWRLGALQTAGSMLASAPRMNRGMQARPGVLPAELLELYSFESSPYARLVREKLCEMEMPYVVRNCGRSRLQEWLLPPVRKALKVVPESVLENRRHLQHREGRVSIPYLFDPNTDSGLFESADILAYLVSHYGGSS</sequence>
<evidence type="ECO:0000313" key="3">
    <source>
        <dbReference type="Proteomes" id="UP000235005"/>
    </source>
</evidence>